<proteinExistence type="predicted"/>
<evidence type="ECO:0000313" key="3">
    <source>
        <dbReference type="EMBL" id="MBC5660937.1"/>
    </source>
</evidence>
<evidence type="ECO:0000313" key="4">
    <source>
        <dbReference type="Proteomes" id="UP000649345"/>
    </source>
</evidence>
<feature type="domain" description="SGNH hydrolase-type esterase" evidence="2">
    <location>
        <begin position="123"/>
        <end position="251"/>
    </location>
</feature>
<evidence type="ECO:0000259" key="2">
    <source>
        <dbReference type="Pfam" id="PF13472"/>
    </source>
</evidence>
<dbReference type="Proteomes" id="UP000649345">
    <property type="component" value="Unassembled WGS sequence"/>
</dbReference>
<keyword evidence="1" id="KW-0812">Transmembrane</keyword>
<keyword evidence="1" id="KW-1133">Transmembrane helix</keyword>
<keyword evidence="1" id="KW-0472">Membrane</keyword>
<dbReference type="InterPro" id="IPR013830">
    <property type="entry name" value="SGNH_hydro"/>
</dbReference>
<sequence>MRQKSRQNKGRDKGQTIRQGTRMAWYVILLLILAGVLLAREGRSQKQEKSEEDFPALSWIREQEQEDVKEIEKKLNAKEQAEQIKDPAKLDRGSLKERFRNAVLVGDSVATGFLDYEILDSTSIVALRGLRTDTAGPEIEKALELAPEVMFLSIGLNDLEYCRGDSGLFISRYTARIQEIREQAPKLPIYVNSILPVLPEAVEKKPFLAQVDAFNGALESMCEEQNLVFIDNSQMFQDHADWYQKDAVHLKSAPYPLWLEQMEEAAGL</sequence>
<feature type="transmembrane region" description="Helical" evidence="1">
    <location>
        <begin position="21"/>
        <end position="39"/>
    </location>
</feature>
<dbReference type="Pfam" id="PF13472">
    <property type="entry name" value="Lipase_GDSL_2"/>
    <property type="match status" value="1"/>
</dbReference>
<gene>
    <name evidence="3" type="ORF">H8S44_14335</name>
</gene>
<name>A0A923RN24_9FIRM</name>
<dbReference type="AlphaFoldDB" id="A0A923RN24"/>
<dbReference type="Gene3D" id="3.40.50.1110">
    <property type="entry name" value="SGNH hydrolase"/>
    <property type="match status" value="1"/>
</dbReference>
<evidence type="ECO:0000256" key="1">
    <source>
        <dbReference type="SAM" id="Phobius"/>
    </source>
</evidence>
<protein>
    <recommendedName>
        <fullName evidence="2">SGNH hydrolase-type esterase domain-containing protein</fullName>
    </recommendedName>
</protein>
<accession>A0A923RN24</accession>
<comment type="caution">
    <text evidence="3">The sequence shown here is derived from an EMBL/GenBank/DDBJ whole genome shotgun (WGS) entry which is preliminary data.</text>
</comment>
<reference evidence="3" key="1">
    <citation type="submission" date="2020-08" db="EMBL/GenBank/DDBJ databases">
        <title>Genome public.</title>
        <authorList>
            <person name="Liu C."/>
            <person name="Sun Q."/>
        </authorList>
    </citation>
    <scope>NUCLEOTIDE SEQUENCE</scope>
    <source>
        <strain evidence="3">NSJ-68</strain>
    </source>
</reference>
<dbReference type="InterPro" id="IPR036514">
    <property type="entry name" value="SGNH_hydro_sf"/>
</dbReference>
<dbReference type="RefSeq" id="WP_186873881.1">
    <property type="nucleotide sequence ID" value="NZ_JACOOR010000009.1"/>
</dbReference>
<keyword evidence="4" id="KW-1185">Reference proteome</keyword>
<dbReference type="EMBL" id="JACOOR010000009">
    <property type="protein sequence ID" value="MBC5660937.1"/>
    <property type="molecule type" value="Genomic_DNA"/>
</dbReference>
<organism evidence="3 4">
    <name type="scientific">Anaerosacchariphilus hominis</name>
    <dbReference type="NCBI Taxonomy" id="2763017"/>
    <lineage>
        <taxon>Bacteria</taxon>
        <taxon>Bacillati</taxon>
        <taxon>Bacillota</taxon>
        <taxon>Clostridia</taxon>
        <taxon>Lachnospirales</taxon>
        <taxon>Lachnospiraceae</taxon>
        <taxon>Anaerosacchariphilus</taxon>
    </lineage>
</organism>
<dbReference type="SUPFAM" id="SSF52266">
    <property type="entry name" value="SGNH hydrolase"/>
    <property type="match status" value="1"/>
</dbReference>